<feature type="transmembrane region" description="Helical" evidence="8">
    <location>
        <begin position="291"/>
        <end position="312"/>
    </location>
</feature>
<evidence type="ECO:0000256" key="4">
    <source>
        <dbReference type="ARBA" id="ARBA00022475"/>
    </source>
</evidence>
<evidence type="ECO:0000256" key="6">
    <source>
        <dbReference type="ARBA" id="ARBA00022989"/>
    </source>
</evidence>
<dbReference type="InterPro" id="IPR000522">
    <property type="entry name" value="ABC_transptr_permease_BtuC"/>
</dbReference>
<feature type="transmembrane region" description="Helical" evidence="8">
    <location>
        <begin position="108"/>
        <end position="126"/>
    </location>
</feature>
<keyword evidence="6 8" id="KW-1133">Transmembrane helix</keyword>
<keyword evidence="4" id="KW-1003">Cell membrane</keyword>
<evidence type="ECO:0000256" key="7">
    <source>
        <dbReference type="ARBA" id="ARBA00023136"/>
    </source>
</evidence>
<comment type="caution">
    <text evidence="9">The sequence shown here is derived from an EMBL/GenBank/DDBJ whole genome shotgun (WGS) entry which is preliminary data.</text>
</comment>
<keyword evidence="3" id="KW-0813">Transport</keyword>
<evidence type="ECO:0000256" key="8">
    <source>
        <dbReference type="SAM" id="Phobius"/>
    </source>
</evidence>
<feature type="transmembrane region" description="Helical" evidence="8">
    <location>
        <begin position="135"/>
        <end position="159"/>
    </location>
</feature>
<dbReference type="PANTHER" id="PTHR30472:SF27">
    <property type="entry name" value="PETROBACTIN IMPORT SYSTEM PERMEASE PROTEIN YCLN"/>
    <property type="match status" value="1"/>
</dbReference>
<dbReference type="SUPFAM" id="SSF81345">
    <property type="entry name" value="ABC transporter involved in vitamin B12 uptake, BtuC"/>
    <property type="match status" value="1"/>
</dbReference>
<accession>A0ABQ0AKL2</accession>
<evidence type="ECO:0000256" key="2">
    <source>
        <dbReference type="ARBA" id="ARBA00007935"/>
    </source>
</evidence>
<evidence type="ECO:0000313" key="9">
    <source>
        <dbReference type="EMBL" id="GAA6196410.1"/>
    </source>
</evidence>
<organism evidence="9 10">
    <name type="scientific">Pseudophaeobacter arcticus</name>
    <dbReference type="NCBI Taxonomy" id="385492"/>
    <lineage>
        <taxon>Bacteria</taxon>
        <taxon>Pseudomonadati</taxon>
        <taxon>Pseudomonadota</taxon>
        <taxon>Alphaproteobacteria</taxon>
        <taxon>Rhodobacterales</taxon>
        <taxon>Paracoccaceae</taxon>
        <taxon>Pseudophaeobacter</taxon>
    </lineage>
</organism>
<sequence>MPRLWLLICLCLILLLSVLSIFVGVIDLTPMALLRDPEALQLLAVSRLPRTAAALLTGCSMAVSGQIMQILVRNKFVEPISAGTGQAAALGILLSVLLFPAAGLAVKMSLAAVTALLGTLGFLALVQRLPPTEPLLVPLVGLVYGGILGAVMVFIAYQVDLIQYIDVWMLGEFSGVMRGRYELLWLAGIAAFVSYLIADQFAILGLGRDMSLSLGLNHRQVMAMGLLCVSVVSALTVVTVGMLPFIGLIIPNLISRQLGDNLRVTLPVTALLGGVFVLGCDILARIVRHPYEVPVGTIFGVLGTLAFLWLIYARPRNA</sequence>
<reference evidence="9 10" key="1">
    <citation type="submission" date="2024-04" db="EMBL/GenBank/DDBJ databases">
        <title>Draft genome sequence of Pseudophaeobacter arcticus NBRC 116598.</title>
        <authorList>
            <person name="Miyakawa T."/>
            <person name="Kusuya Y."/>
            <person name="Miura T."/>
        </authorList>
    </citation>
    <scope>NUCLEOTIDE SEQUENCE [LARGE SCALE GENOMIC DNA]</scope>
    <source>
        <strain evidence="9 10">SU-CL00105</strain>
    </source>
</reference>
<keyword evidence="7 8" id="KW-0472">Membrane</keyword>
<evidence type="ECO:0000256" key="3">
    <source>
        <dbReference type="ARBA" id="ARBA00022448"/>
    </source>
</evidence>
<dbReference type="Pfam" id="PF01032">
    <property type="entry name" value="FecCD"/>
    <property type="match status" value="1"/>
</dbReference>
<comment type="subcellular location">
    <subcellularLocation>
        <location evidence="1">Cell membrane</location>
        <topology evidence="1">Multi-pass membrane protein</topology>
    </subcellularLocation>
</comment>
<dbReference type="Proteomes" id="UP001441944">
    <property type="component" value="Unassembled WGS sequence"/>
</dbReference>
<dbReference type="RefSeq" id="WP_353399220.1">
    <property type="nucleotide sequence ID" value="NZ_BAABWU010000006.1"/>
</dbReference>
<proteinExistence type="inferred from homology"/>
<dbReference type="EMBL" id="BAABWU010000006">
    <property type="protein sequence ID" value="GAA6196410.1"/>
    <property type="molecule type" value="Genomic_DNA"/>
</dbReference>
<keyword evidence="10" id="KW-1185">Reference proteome</keyword>
<gene>
    <name evidence="9" type="ORF">NBRC116598_18540</name>
</gene>
<keyword evidence="5 8" id="KW-0812">Transmembrane</keyword>
<protein>
    <submittedName>
        <fullName evidence="9">Iron chelate uptake ABC transporter family permease subunit</fullName>
    </submittedName>
</protein>
<evidence type="ECO:0000256" key="1">
    <source>
        <dbReference type="ARBA" id="ARBA00004651"/>
    </source>
</evidence>
<dbReference type="Gene3D" id="1.10.3470.10">
    <property type="entry name" value="ABC transporter involved in vitamin B12 uptake, BtuC"/>
    <property type="match status" value="1"/>
</dbReference>
<feature type="transmembrane region" description="Helical" evidence="8">
    <location>
        <begin position="84"/>
        <end position="102"/>
    </location>
</feature>
<feature type="transmembrane region" description="Helical" evidence="8">
    <location>
        <begin position="226"/>
        <end position="250"/>
    </location>
</feature>
<evidence type="ECO:0000256" key="5">
    <source>
        <dbReference type="ARBA" id="ARBA00022692"/>
    </source>
</evidence>
<comment type="similarity">
    <text evidence="2">Belongs to the binding-protein-dependent transport system permease family. FecCD subfamily.</text>
</comment>
<dbReference type="InterPro" id="IPR037294">
    <property type="entry name" value="ABC_BtuC-like"/>
</dbReference>
<feature type="transmembrane region" description="Helical" evidence="8">
    <location>
        <begin position="183"/>
        <end position="206"/>
    </location>
</feature>
<dbReference type="PANTHER" id="PTHR30472">
    <property type="entry name" value="FERRIC ENTEROBACTIN TRANSPORT SYSTEM PERMEASE PROTEIN"/>
    <property type="match status" value="1"/>
</dbReference>
<evidence type="ECO:0000313" key="10">
    <source>
        <dbReference type="Proteomes" id="UP001441944"/>
    </source>
</evidence>
<feature type="transmembrane region" description="Helical" evidence="8">
    <location>
        <begin position="262"/>
        <end position="284"/>
    </location>
</feature>
<name>A0ABQ0AKL2_9RHOB</name>
<dbReference type="CDD" id="cd06550">
    <property type="entry name" value="TM_ABC_iron-siderophores_like"/>
    <property type="match status" value="1"/>
</dbReference>